<reference evidence="3 4" key="1">
    <citation type="submission" date="2014-04" db="EMBL/GenBank/DDBJ databases">
        <title>Evolutionary Origins and Diversification of the Mycorrhizal Mutualists.</title>
        <authorList>
            <consortium name="DOE Joint Genome Institute"/>
            <consortium name="Mycorrhizal Genomics Consortium"/>
            <person name="Kohler A."/>
            <person name="Kuo A."/>
            <person name="Nagy L.G."/>
            <person name="Floudas D."/>
            <person name="Copeland A."/>
            <person name="Barry K.W."/>
            <person name="Cichocki N."/>
            <person name="Veneault-Fourrey C."/>
            <person name="LaButti K."/>
            <person name="Lindquist E.A."/>
            <person name="Lipzen A."/>
            <person name="Lundell T."/>
            <person name="Morin E."/>
            <person name="Murat C."/>
            <person name="Riley R."/>
            <person name="Ohm R."/>
            <person name="Sun H."/>
            <person name="Tunlid A."/>
            <person name="Henrissat B."/>
            <person name="Grigoriev I.V."/>
            <person name="Hibbett D.S."/>
            <person name="Martin F."/>
        </authorList>
    </citation>
    <scope>NUCLEOTIDE SEQUENCE [LARGE SCALE GENOMIC DNA]</scope>
    <source>
        <strain evidence="3 4">Koide BX008</strain>
    </source>
</reference>
<proteinExistence type="predicted"/>
<keyword evidence="2" id="KW-1133">Transmembrane helix</keyword>
<keyword evidence="2" id="KW-0472">Membrane</keyword>
<keyword evidence="2" id="KW-0812">Transmembrane</keyword>
<evidence type="ECO:0000256" key="1">
    <source>
        <dbReference type="SAM" id="MobiDB-lite"/>
    </source>
</evidence>
<dbReference type="HOGENOM" id="CLU_1506889_0_0_1"/>
<feature type="region of interest" description="Disordered" evidence="1">
    <location>
        <begin position="143"/>
        <end position="179"/>
    </location>
</feature>
<feature type="transmembrane region" description="Helical" evidence="2">
    <location>
        <begin position="6"/>
        <end position="31"/>
    </location>
</feature>
<dbReference type="AlphaFoldDB" id="A0A0C2SJT6"/>
<evidence type="ECO:0000313" key="3">
    <source>
        <dbReference type="EMBL" id="KIL54174.1"/>
    </source>
</evidence>
<accession>A0A0C2SJT6</accession>
<sequence>MVKTPYVVMDLLTFCVCNIVVNIYTTSALVYKIWRAAKNIAGTNHLLYRTCRILTESGILYTLPSVLYLACLIKSRIIESNDPLQAPTVDSIVLLDLVLSIERPLSTFMPGIAFNLITIRVGEQRARGQDTWVDSRDTSGTALLPSELLNHPDTSTRQEVESTDLDQEGREGIDEGVLP</sequence>
<dbReference type="InParanoid" id="A0A0C2SJT6"/>
<keyword evidence="4" id="KW-1185">Reference proteome</keyword>
<feature type="non-terminal residue" evidence="3">
    <location>
        <position position="179"/>
    </location>
</feature>
<protein>
    <submittedName>
        <fullName evidence="3">Uncharacterized protein</fullName>
    </submittedName>
</protein>
<dbReference type="OrthoDB" id="3357408at2759"/>
<evidence type="ECO:0000313" key="4">
    <source>
        <dbReference type="Proteomes" id="UP000054549"/>
    </source>
</evidence>
<gene>
    <name evidence="3" type="ORF">M378DRAFT_174408</name>
</gene>
<dbReference type="EMBL" id="KN818900">
    <property type="protein sequence ID" value="KIL54174.1"/>
    <property type="molecule type" value="Genomic_DNA"/>
</dbReference>
<organism evidence="3 4">
    <name type="scientific">Amanita muscaria (strain Koide BX008)</name>
    <dbReference type="NCBI Taxonomy" id="946122"/>
    <lineage>
        <taxon>Eukaryota</taxon>
        <taxon>Fungi</taxon>
        <taxon>Dikarya</taxon>
        <taxon>Basidiomycota</taxon>
        <taxon>Agaricomycotina</taxon>
        <taxon>Agaricomycetes</taxon>
        <taxon>Agaricomycetidae</taxon>
        <taxon>Agaricales</taxon>
        <taxon>Pluteineae</taxon>
        <taxon>Amanitaceae</taxon>
        <taxon>Amanita</taxon>
    </lineage>
</organism>
<dbReference type="Proteomes" id="UP000054549">
    <property type="component" value="Unassembled WGS sequence"/>
</dbReference>
<evidence type="ECO:0000256" key="2">
    <source>
        <dbReference type="SAM" id="Phobius"/>
    </source>
</evidence>
<name>A0A0C2SJT6_AMAMK</name>